<evidence type="ECO:0000313" key="1">
    <source>
        <dbReference type="EMBL" id="KAJ7661661.1"/>
    </source>
</evidence>
<accession>A0AAD7G372</accession>
<evidence type="ECO:0000313" key="2">
    <source>
        <dbReference type="Proteomes" id="UP001221757"/>
    </source>
</evidence>
<organism evidence="1 2">
    <name type="scientific">Mycena rosella</name>
    <name type="common">Pink bonnet</name>
    <name type="synonym">Agaricus rosellus</name>
    <dbReference type="NCBI Taxonomy" id="1033263"/>
    <lineage>
        <taxon>Eukaryota</taxon>
        <taxon>Fungi</taxon>
        <taxon>Dikarya</taxon>
        <taxon>Basidiomycota</taxon>
        <taxon>Agaricomycotina</taxon>
        <taxon>Agaricomycetes</taxon>
        <taxon>Agaricomycetidae</taxon>
        <taxon>Agaricales</taxon>
        <taxon>Marasmiineae</taxon>
        <taxon>Mycenaceae</taxon>
        <taxon>Mycena</taxon>
    </lineage>
</organism>
<keyword evidence="2" id="KW-1185">Reference proteome</keyword>
<gene>
    <name evidence="1" type="ORF">B0H17DRAFT_1094112</name>
</gene>
<dbReference type="EMBL" id="JARKIE010000249">
    <property type="protein sequence ID" value="KAJ7661661.1"/>
    <property type="molecule type" value="Genomic_DNA"/>
</dbReference>
<comment type="caution">
    <text evidence="1">The sequence shown here is derived from an EMBL/GenBank/DDBJ whole genome shotgun (WGS) entry which is preliminary data.</text>
</comment>
<reference evidence="1" key="1">
    <citation type="submission" date="2023-03" db="EMBL/GenBank/DDBJ databases">
        <title>Massive genome expansion in bonnet fungi (Mycena s.s.) driven by repeated elements and novel gene families across ecological guilds.</title>
        <authorList>
            <consortium name="Lawrence Berkeley National Laboratory"/>
            <person name="Harder C.B."/>
            <person name="Miyauchi S."/>
            <person name="Viragh M."/>
            <person name="Kuo A."/>
            <person name="Thoen E."/>
            <person name="Andreopoulos B."/>
            <person name="Lu D."/>
            <person name="Skrede I."/>
            <person name="Drula E."/>
            <person name="Henrissat B."/>
            <person name="Morin E."/>
            <person name="Kohler A."/>
            <person name="Barry K."/>
            <person name="LaButti K."/>
            <person name="Morin E."/>
            <person name="Salamov A."/>
            <person name="Lipzen A."/>
            <person name="Mereny Z."/>
            <person name="Hegedus B."/>
            <person name="Baldrian P."/>
            <person name="Stursova M."/>
            <person name="Weitz H."/>
            <person name="Taylor A."/>
            <person name="Grigoriev I.V."/>
            <person name="Nagy L.G."/>
            <person name="Martin F."/>
            <person name="Kauserud H."/>
        </authorList>
    </citation>
    <scope>NUCLEOTIDE SEQUENCE</scope>
    <source>
        <strain evidence="1">CBHHK067</strain>
    </source>
</reference>
<protein>
    <submittedName>
        <fullName evidence="1">Uncharacterized protein</fullName>
    </submittedName>
</protein>
<dbReference type="AlphaFoldDB" id="A0AAD7G372"/>
<dbReference type="Proteomes" id="UP001221757">
    <property type="component" value="Unassembled WGS sequence"/>
</dbReference>
<proteinExistence type="predicted"/>
<sequence length="296" mass="33080">MVGLRAQVCLSRYKQEMPITITTVTSAGAAQSSPFPMSHVSLSFACSCIQEGDASCRSALRKSILSDTRKMLGQISSTAAAADERSRAADERSRKLVARLALRDRHRAGVIDAEVARLTESLQDMNLVLRYEVLNRIMKALDWDVMSQLSEDDVDLLKNTKSAWVGALIDVYCNSYDASPEVQVIAVQACQSLSAADIQLFLFCREAAYQYRKESRHGLQHPTPTVDYAHQIMATMAGDMGGYQLDPRFVHTFIDHAANSSRDQPLFSMEDDRDPRRQLENDISNLECEREPLILD</sequence>
<name>A0AAD7G372_MYCRO</name>